<keyword evidence="7" id="KW-0804">Transcription</keyword>
<dbReference type="GO" id="GO:1900376">
    <property type="term" value="P:regulation of secondary metabolite biosynthetic process"/>
    <property type="evidence" value="ECO:0007669"/>
    <property type="project" value="TreeGrafter"/>
</dbReference>
<dbReference type="Pfam" id="PF01475">
    <property type="entry name" value="FUR"/>
    <property type="match status" value="1"/>
</dbReference>
<keyword evidence="5" id="KW-0805">Transcription regulation</keyword>
<keyword evidence="3" id="KW-0678">Repressor</keyword>
<dbReference type="CDD" id="cd07153">
    <property type="entry name" value="Fur_like"/>
    <property type="match status" value="1"/>
</dbReference>
<gene>
    <name evidence="9" type="primary">perR</name>
    <name evidence="9" type="ORF">ABIV_1633</name>
    <name evidence="10" type="ORF">CRV05_04035</name>
</gene>
<evidence type="ECO:0000256" key="3">
    <source>
        <dbReference type="ARBA" id="ARBA00022491"/>
    </source>
</evidence>
<dbReference type="AlphaFoldDB" id="A0AAX2AAW2"/>
<dbReference type="SUPFAM" id="SSF46785">
    <property type="entry name" value="Winged helix' DNA-binding domain"/>
    <property type="match status" value="1"/>
</dbReference>
<dbReference type="Proteomes" id="UP000253850">
    <property type="component" value="Chromosome"/>
</dbReference>
<dbReference type="GO" id="GO:0045892">
    <property type="term" value="P:negative regulation of DNA-templated transcription"/>
    <property type="evidence" value="ECO:0007669"/>
    <property type="project" value="TreeGrafter"/>
</dbReference>
<dbReference type="InterPro" id="IPR002481">
    <property type="entry name" value="FUR"/>
</dbReference>
<dbReference type="GO" id="GO:0003700">
    <property type="term" value="F:DNA-binding transcription factor activity"/>
    <property type="evidence" value="ECO:0007669"/>
    <property type="project" value="InterPro"/>
</dbReference>
<sequence length="134" mass="15090">MINSSILLKEYNLKVTPQRVAIVDELYSNGHMNIDELYKKLLEKFPSISLATIYKNVNAMVEKVFLNEVKIPDAKSVYELAKEEHSHLVCSSCGMIEDIMIDTSILQSSIKAQSAFKIQNVDVVFSGLCKSCQK</sequence>
<dbReference type="InterPro" id="IPR036390">
    <property type="entry name" value="WH_DNA-bd_sf"/>
</dbReference>
<dbReference type="Gene3D" id="1.10.10.10">
    <property type="entry name" value="Winged helix-like DNA-binding domain superfamily/Winged helix DNA-binding domain"/>
    <property type="match status" value="1"/>
</dbReference>
<evidence type="ECO:0000313" key="12">
    <source>
        <dbReference type="Proteomes" id="UP000289193"/>
    </source>
</evidence>
<reference evidence="9 11" key="2">
    <citation type="submission" date="2018-07" db="EMBL/GenBank/DDBJ databases">
        <title>Complete genome of the Arcobacter bivalviorum type strain LMG 26154.</title>
        <authorList>
            <person name="Miller W.G."/>
            <person name="Yee E."/>
            <person name="Bono J.L."/>
        </authorList>
    </citation>
    <scope>NUCLEOTIDE SEQUENCE [LARGE SCALE GENOMIC DNA]</scope>
    <source>
        <strain evidence="9 11">LMG 26154</strain>
    </source>
</reference>
<keyword evidence="12" id="KW-1185">Reference proteome</keyword>
<feature type="binding site" evidence="8">
    <location>
        <position position="90"/>
    </location>
    <ligand>
        <name>Zn(2+)</name>
        <dbReference type="ChEBI" id="CHEBI:29105"/>
    </ligand>
</feature>
<dbReference type="GO" id="GO:0000976">
    <property type="term" value="F:transcription cis-regulatory region binding"/>
    <property type="evidence" value="ECO:0007669"/>
    <property type="project" value="TreeGrafter"/>
</dbReference>
<evidence type="ECO:0000256" key="1">
    <source>
        <dbReference type="ARBA" id="ARBA00002997"/>
    </source>
</evidence>
<name>A0AAX2AAW2_9BACT</name>
<feature type="binding site" evidence="8">
    <location>
        <position position="132"/>
    </location>
    <ligand>
        <name>Zn(2+)</name>
        <dbReference type="ChEBI" id="CHEBI:29105"/>
    </ligand>
</feature>
<comment type="similarity">
    <text evidence="2">Belongs to the Fur family.</text>
</comment>
<evidence type="ECO:0000313" key="11">
    <source>
        <dbReference type="Proteomes" id="UP000253850"/>
    </source>
</evidence>
<dbReference type="InterPro" id="IPR043135">
    <property type="entry name" value="Fur_C"/>
</dbReference>
<evidence type="ECO:0000313" key="10">
    <source>
        <dbReference type="EMBL" id="RXK10453.1"/>
    </source>
</evidence>
<reference evidence="10 12" key="1">
    <citation type="submission" date="2017-10" db="EMBL/GenBank/DDBJ databases">
        <title>Genomics of the genus Arcobacter.</title>
        <authorList>
            <person name="Perez-Cataluna A."/>
            <person name="Figueras M.J."/>
        </authorList>
    </citation>
    <scope>NUCLEOTIDE SEQUENCE [LARGE SCALE GENOMIC DNA]</scope>
    <source>
        <strain evidence="10 12">CECT 7835</strain>
    </source>
</reference>
<organism evidence="10 12">
    <name type="scientific">Halarcobacter bivalviorum</name>
    <dbReference type="NCBI Taxonomy" id="663364"/>
    <lineage>
        <taxon>Bacteria</taxon>
        <taxon>Pseudomonadati</taxon>
        <taxon>Campylobacterota</taxon>
        <taxon>Epsilonproteobacteria</taxon>
        <taxon>Campylobacterales</taxon>
        <taxon>Arcobacteraceae</taxon>
        <taxon>Halarcobacter</taxon>
    </lineage>
</organism>
<accession>A0AAX2AAW2</accession>
<dbReference type="EMBL" id="CP031217">
    <property type="protein sequence ID" value="AXH12623.1"/>
    <property type="molecule type" value="Genomic_DNA"/>
</dbReference>
<dbReference type="RefSeq" id="WP_114839449.1">
    <property type="nucleotide sequence ID" value="NZ_CP031217.1"/>
</dbReference>
<evidence type="ECO:0000256" key="8">
    <source>
        <dbReference type="PIRSR" id="PIRSR602481-1"/>
    </source>
</evidence>
<evidence type="ECO:0000256" key="4">
    <source>
        <dbReference type="ARBA" id="ARBA00022833"/>
    </source>
</evidence>
<evidence type="ECO:0000256" key="7">
    <source>
        <dbReference type="ARBA" id="ARBA00023163"/>
    </source>
</evidence>
<evidence type="ECO:0000256" key="6">
    <source>
        <dbReference type="ARBA" id="ARBA00023125"/>
    </source>
</evidence>
<evidence type="ECO:0000256" key="2">
    <source>
        <dbReference type="ARBA" id="ARBA00007957"/>
    </source>
</evidence>
<dbReference type="PANTHER" id="PTHR33202">
    <property type="entry name" value="ZINC UPTAKE REGULATION PROTEIN"/>
    <property type="match status" value="1"/>
</dbReference>
<feature type="binding site" evidence="8">
    <location>
        <position position="93"/>
    </location>
    <ligand>
        <name>Zn(2+)</name>
        <dbReference type="ChEBI" id="CHEBI:29105"/>
    </ligand>
</feature>
<comment type="function">
    <text evidence="1">Acts as a global negative controlling element, employing Fe(2+) as a cofactor to bind the operator of the repressed genes.</text>
</comment>
<keyword evidence="4 8" id="KW-0862">Zinc</keyword>
<dbReference type="Gene3D" id="3.30.1490.190">
    <property type="match status" value="1"/>
</dbReference>
<dbReference type="GO" id="GO:0008270">
    <property type="term" value="F:zinc ion binding"/>
    <property type="evidence" value="ECO:0007669"/>
    <property type="project" value="TreeGrafter"/>
</dbReference>
<feature type="binding site" evidence="8">
    <location>
        <position position="129"/>
    </location>
    <ligand>
        <name>Zn(2+)</name>
        <dbReference type="ChEBI" id="CHEBI:29105"/>
    </ligand>
</feature>
<dbReference type="Proteomes" id="UP000289193">
    <property type="component" value="Unassembled WGS sequence"/>
</dbReference>
<comment type="cofactor">
    <cofactor evidence="8">
        <name>Zn(2+)</name>
        <dbReference type="ChEBI" id="CHEBI:29105"/>
    </cofactor>
    <text evidence="8">Binds 1 zinc ion per subunit.</text>
</comment>
<dbReference type="PANTHER" id="PTHR33202:SF7">
    <property type="entry name" value="FERRIC UPTAKE REGULATION PROTEIN"/>
    <property type="match status" value="1"/>
</dbReference>
<dbReference type="KEGG" id="hbv:ABIV_1633"/>
<evidence type="ECO:0000313" key="9">
    <source>
        <dbReference type="EMBL" id="AXH12623.1"/>
    </source>
</evidence>
<keyword evidence="8" id="KW-0479">Metal-binding</keyword>
<keyword evidence="6" id="KW-0238">DNA-binding</keyword>
<evidence type="ECO:0000256" key="5">
    <source>
        <dbReference type="ARBA" id="ARBA00023015"/>
    </source>
</evidence>
<dbReference type="InterPro" id="IPR036388">
    <property type="entry name" value="WH-like_DNA-bd_sf"/>
</dbReference>
<protein>
    <submittedName>
        <fullName evidence="9">Peroxide stress transcriptional regulator PerR</fullName>
    </submittedName>
    <submittedName>
        <fullName evidence="10">Transcriptional repressor</fullName>
    </submittedName>
</protein>
<dbReference type="EMBL" id="PDKM01000002">
    <property type="protein sequence ID" value="RXK10453.1"/>
    <property type="molecule type" value="Genomic_DNA"/>
</dbReference>
<proteinExistence type="inferred from homology"/>